<reference evidence="1 2" key="1">
    <citation type="submission" date="2018-04" db="EMBL/GenBank/DDBJ databases">
        <title>Flavobacterium sp. nov., isolated from glacier ice.</title>
        <authorList>
            <person name="Liu Q."/>
            <person name="Xin Y.-H."/>
        </authorList>
    </citation>
    <scope>NUCLEOTIDE SEQUENCE [LARGE SCALE GENOMIC DNA]</scope>
    <source>
        <strain evidence="1 2">RB1R5</strain>
    </source>
</reference>
<protein>
    <submittedName>
        <fullName evidence="1">Uncharacterized protein</fullName>
    </submittedName>
</protein>
<gene>
    <name evidence="1" type="ORF">DB895_10535</name>
</gene>
<comment type="caution">
    <text evidence="1">The sequence shown here is derived from an EMBL/GenBank/DDBJ whole genome shotgun (WGS) entry which is preliminary data.</text>
</comment>
<accession>A0A2U1JHX6</accession>
<evidence type="ECO:0000313" key="1">
    <source>
        <dbReference type="EMBL" id="PWA04518.1"/>
    </source>
</evidence>
<keyword evidence="2" id="KW-1185">Reference proteome</keyword>
<sequence>MKKKLEADLISIAHRILKLKNKSELVQLHQETQKLFEKLSVLRFVEENFGDVKPTIGLAEIKSKLETIFDTPAETLEVQANDSILEIEVPSETVAEVPTEKLEEVQESPEAVEEEISADIPEPNEVVAEEMEEEIVLLQPEKEIVSQSTAIETHETAFKPSFELAFDSQGEEATEEEVEEEPEAIEEQIEETQEQIAEEIKFEPKEEVKEEVKSKTSQISFDDLLGANYADPVFITPEELEIEKAKYKANESKLMSLNDSLSKGITIGLNDRIAFIKHLFANSSEDYNRVLSQLITFDTFQEAEAFINDMVKPDYHNWEGKEEYVTRFMDVVEKRFS</sequence>
<dbReference type="Proteomes" id="UP000245449">
    <property type="component" value="Unassembled WGS sequence"/>
</dbReference>
<dbReference type="OrthoDB" id="1100725at2"/>
<proteinExistence type="predicted"/>
<evidence type="ECO:0000313" key="2">
    <source>
        <dbReference type="Proteomes" id="UP000245449"/>
    </source>
</evidence>
<dbReference type="AlphaFoldDB" id="A0A2U1JHX6"/>
<dbReference type="EMBL" id="QCZI01000013">
    <property type="protein sequence ID" value="PWA04518.1"/>
    <property type="molecule type" value="Genomic_DNA"/>
</dbReference>
<dbReference type="RefSeq" id="WP_116725330.1">
    <property type="nucleotide sequence ID" value="NZ_QCZI01000013.1"/>
</dbReference>
<organism evidence="1 2">
    <name type="scientific">Flavobacterium psychrotolerans</name>
    <dbReference type="NCBI Taxonomy" id="2169410"/>
    <lineage>
        <taxon>Bacteria</taxon>
        <taxon>Pseudomonadati</taxon>
        <taxon>Bacteroidota</taxon>
        <taxon>Flavobacteriia</taxon>
        <taxon>Flavobacteriales</taxon>
        <taxon>Flavobacteriaceae</taxon>
        <taxon>Flavobacterium</taxon>
    </lineage>
</organism>
<name>A0A2U1JHX6_9FLAO</name>